<dbReference type="Pfam" id="PF13365">
    <property type="entry name" value="Trypsin_2"/>
    <property type="match status" value="1"/>
</dbReference>
<dbReference type="PANTHER" id="PTHR43343:SF3">
    <property type="entry name" value="PROTEASE DO-LIKE 8, CHLOROPLASTIC"/>
    <property type="match status" value="1"/>
</dbReference>
<keyword evidence="3" id="KW-0812">Transmembrane</keyword>
<dbReference type="Gene3D" id="2.30.42.10">
    <property type="match status" value="1"/>
</dbReference>
<evidence type="ECO:0000256" key="3">
    <source>
        <dbReference type="SAM" id="Phobius"/>
    </source>
</evidence>
<keyword evidence="3" id="KW-1133">Transmembrane helix</keyword>
<dbReference type="EMBL" id="FUXZ01000014">
    <property type="protein sequence ID" value="SKA70672.1"/>
    <property type="molecule type" value="Genomic_DNA"/>
</dbReference>
<dbReference type="GO" id="GO:0004252">
    <property type="term" value="F:serine-type endopeptidase activity"/>
    <property type="evidence" value="ECO:0007669"/>
    <property type="project" value="InterPro"/>
</dbReference>
<sequence length="594" mass="64198">MFDEKERENMNNVGMNTESISSQIINEEAEKLAKEVSNTQNTGNISIGPNGLYNMNHVDNGTEVNNSRVDNTIEVNNSGVNNTTINGEYNGTVNTEASNTIYTNSIQKDNSVNSEYTNNQYADYIKRAQATPNENMGGFNGGFNNSYGNSFDNNAYQMNNMNGNNKKATKKMPIFKKFVLTAAAIALIGVTCLGGYVGYNKYKELNRKVNSLTKNNETESQIKLTTSKSKDKGVVKDGAIMMTDVSDVVSDVMPSIVAITSKTMVENYNDFNWWFGGGNEQYEQEGAGSGIIVGKTDSELLIVTNNHVVAGADSLSVKFIDEKSVEAKIKGTDPDKDLAIVAIPLDTMDSDTLSNIKIATLGDSDSLSVGDGVIAIGNALGYGQSVTTGVISALNREVNIEDKTLNLIQTDAAINGGNSGGALINSNGEVIGINSAKYSSDGYSGTASIEGMGFAIPISSALDRINELMNKETRDKVDKEKRGYLGIQGKTVTEEDERDYGIPIGAYVVKVNKGSAAEEAGIEAKDIIVAVDGDSVKNMEDLQEILEYYSVNDKIEVTIKYLDGREYKEKKVDVVLKDANTLPKDEMSDGRSDK</sequence>
<dbReference type="InterPro" id="IPR001478">
    <property type="entry name" value="PDZ"/>
</dbReference>
<dbReference type="OrthoDB" id="9758917at2"/>
<keyword evidence="3" id="KW-0472">Membrane</keyword>
<dbReference type="AlphaFoldDB" id="A0A1T4W082"/>
<evidence type="ECO:0000256" key="2">
    <source>
        <dbReference type="ARBA" id="ARBA00022801"/>
    </source>
</evidence>
<dbReference type="InterPro" id="IPR001940">
    <property type="entry name" value="Peptidase_S1C"/>
</dbReference>
<evidence type="ECO:0000313" key="6">
    <source>
        <dbReference type="Proteomes" id="UP000190814"/>
    </source>
</evidence>
<organism evidence="5 6">
    <name type="scientific">Eubacterium uniforme</name>
    <dbReference type="NCBI Taxonomy" id="39495"/>
    <lineage>
        <taxon>Bacteria</taxon>
        <taxon>Bacillati</taxon>
        <taxon>Bacillota</taxon>
        <taxon>Clostridia</taxon>
        <taxon>Eubacteriales</taxon>
        <taxon>Eubacteriaceae</taxon>
        <taxon>Eubacterium</taxon>
    </lineage>
</organism>
<dbReference type="InterPro" id="IPR036034">
    <property type="entry name" value="PDZ_sf"/>
</dbReference>
<dbReference type="CDD" id="cd06779">
    <property type="entry name" value="cpPDZ_Deg_HtrA-like"/>
    <property type="match status" value="1"/>
</dbReference>
<dbReference type="PANTHER" id="PTHR43343">
    <property type="entry name" value="PEPTIDASE S12"/>
    <property type="match status" value="1"/>
</dbReference>
<dbReference type="PRINTS" id="PR00834">
    <property type="entry name" value="PROTEASES2C"/>
</dbReference>
<dbReference type="SMART" id="SM00228">
    <property type="entry name" value="PDZ"/>
    <property type="match status" value="1"/>
</dbReference>
<dbReference type="SUPFAM" id="SSF50156">
    <property type="entry name" value="PDZ domain-like"/>
    <property type="match status" value="1"/>
</dbReference>
<evidence type="ECO:0000256" key="1">
    <source>
        <dbReference type="ARBA" id="ARBA00022670"/>
    </source>
</evidence>
<keyword evidence="6" id="KW-1185">Reference proteome</keyword>
<keyword evidence="2" id="KW-0378">Hydrolase</keyword>
<protein>
    <submittedName>
        <fullName evidence="5">Serine protease Do</fullName>
    </submittedName>
</protein>
<evidence type="ECO:0000313" key="5">
    <source>
        <dbReference type="EMBL" id="SKA70672.1"/>
    </source>
</evidence>
<dbReference type="InterPro" id="IPR051201">
    <property type="entry name" value="Chloro_Bact_Ser_Proteases"/>
</dbReference>
<dbReference type="RefSeq" id="WP_078766901.1">
    <property type="nucleotide sequence ID" value="NZ_FUXZ01000014.1"/>
</dbReference>
<dbReference type="InterPro" id="IPR009003">
    <property type="entry name" value="Peptidase_S1_PA"/>
</dbReference>
<accession>A0A1T4W082</accession>
<keyword evidence="1 5" id="KW-0645">Protease</keyword>
<feature type="transmembrane region" description="Helical" evidence="3">
    <location>
        <begin position="178"/>
        <end position="199"/>
    </location>
</feature>
<dbReference type="Proteomes" id="UP000190814">
    <property type="component" value="Unassembled WGS sequence"/>
</dbReference>
<feature type="domain" description="PDZ" evidence="4">
    <location>
        <begin position="474"/>
        <end position="563"/>
    </location>
</feature>
<dbReference type="GO" id="GO:0006508">
    <property type="term" value="P:proteolysis"/>
    <property type="evidence" value="ECO:0007669"/>
    <property type="project" value="UniProtKB-KW"/>
</dbReference>
<dbReference type="SUPFAM" id="SSF50494">
    <property type="entry name" value="Trypsin-like serine proteases"/>
    <property type="match status" value="1"/>
</dbReference>
<dbReference type="Pfam" id="PF00595">
    <property type="entry name" value="PDZ"/>
    <property type="match status" value="1"/>
</dbReference>
<dbReference type="PROSITE" id="PS50106">
    <property type="entry name" value="PDZ"/>
    <property type="match status" value="1"/>
</dbReference>
<evidence type="ECO:0000259" key="4">
    <source>
        <dbReference type="PROSITE" id="PS50106"/>
    </source>
</evidence>
<dbReference type="Gene3D" id="2.40.10.120">
    <property type="match status" value="1"/>
</dbReference>
<gene>
    <name evidence="5" type="ORF">SAMN02745111_02072</name>
</gene>
<reference evidence="5 6" key="1">
    <citation type="submission" date="2017-02" db="EMBL/GenBank/DDBJ databases">
        <authorList>
            <person name="Peterson S.W."/>
        </authorList>
    </citation>
    <scope>NUCLEOTIDE SEQUENCE [LARGE SCALE GENOMIC DNA]</scope>
    <source>
        <strain evidence="5 6">ATCC 35992</strain>
    </source>
</reference>
<proteinExistence type="predicted"/>
<name>A0A1T4W082_9FIRM</name>
<dbReference type="STRING" id="39495.SAMN02745111_02072"/>